<comment type="similarity">
    <text evidence="1">Belongs to the LysR transcriptional regulatory family.</text>
</comment>
<keyword evidence="2" id="KW-0805">Transcription regulation</keyword>
<gene>
    <name evidence="6" type="primary">ywbI</name>
    <name evidence="6" type="ORF">GCM10010916_05400</name>
</gene>
<dbReference type="Proteomes" id="UP000644756">
    <property type="component" value="Unassembled WGS sequence"/>
</dbReference>
<feature type="domain" description="HTH lysR-type" evidence="5">
    <location>
        <begin position="1"/>
        <end position="59"/>
    </location>
</feature>
<sequence>MELKYIEAFLKVVEMGSFSEASSSMHISQPTISLRIQKLEQELNTVLFERNGGKKAVLTDAGKKLYPFYKEGLRSILKGNEVLQSGYRGVGRLRLSCPNHVGRFILPGVLKSLYEHFPDIEFNVNVSTTMQIVDDIKKGETDVGFIFLDSEATDESYTIIPIAMEKTVLVAAPHHPLVKLGPIKIKDLADEKFIVFAKASNKNIIIDRFFSKHGLKEYNTIEIKNLEWIKTMVNSGLGISFLQKSIVEVELQHRELEEIILTPPLPDTPISIIYRNDVLQEIQYTIIKTIKEMYRT</sequence>
<dbReference type="RefSeq" id="WP_188528722.1">
    <property type="nucleotide sequence ID" value="NZ_BMGR01000001.1"/>
</dbReference>
<dbReference type="PROSITE" id="PS50931">
    <property type="entry name" value="HTH_LYSR"/>
    <property type="match status" value="1"/>
</dbReference>
<comment type="caution">
    <text evidence="6">The sequence shown here is derived from an EMBL/GenBank/DDBJ whole genome shotgun (WGS) entry which is preliminary data.</text>
</comment>
<dbReference type="PRINTS" id="PR00039">
    <property type="entry name" value="HTHLYSR"/>
</dbReference>
<dbReference type="Pfam" id="PF00126">
    <property type="entry name" value="HTH_1"/>
    <property type="match status" value="1"/>
</dbReference>
<dbReference type="InterPro" id="IPR036390">
    <property type="entry name" value="WH_DNA-bd_sf"/>
</dbReference>
<organism evidence="6 7">
    <name type="scientific">Paenibacillus abyssi</name>
    <dbReference type="NCBI Taxonomy" id="1340531"/>
    <lineage>
        <taxon>Bacteria</taxon>
        <taxon>Bacillati</taxon>
        <taxon>Bacillota</taxon>
        <taxon>Bacilli</taxon>
        <taxon>Bacillales</taxon>
        <taxon>Paenibacillaceae</taxon>
        <taxon>Paenibacillus</taxon>
    </lineage>
</organism>
<dbReference type="EMBL" id="BMGR01000001">
    <property type="protein sequence ID" value="GGF91017.1"/>
    <property type="molecule type" value="Genomic_DNA"/>
</dbReference>
<dbReference type="PANTHER" id="PTHR30126">
    <property type="entry name" value="HTH-TYPE TRANSCRIPTIONAL REGULATOR"/>
    <property type="match status" value="1"/>
</dbReference>
<evidence type="ECO:0000313" key="7">
    <source>
        <dbReference type="Proteomes" id="UP000644756"/>
    </source>
</evidence>
<dbReference type="SUPFAM" id="SSF46785">
    <property type="entry name" value="Winged helix' DNA-binding domain"/>
    <property type="match status" value="1"/>
</dbReference>
<evidence type="ECO:0000313" key="6">
    <source>
        <dbReference type="EMBL" id="GGF91017.1"/>
    </source>
</evidence>
<dbReference type="CDD" id="cd05466">
    <property type="entry name" value="PBP2_LTTR_substrate"/>
    <property type="match status" value="1"/>
</dbReference>
<accession>A0A917FND0</accession>
<dbReference type="GO" id="GO:0000976">
    <property type="term" value="F:transcription cis-regulatory region binding"/>
    <property type="evidence" value="ECO:0007669"/>
    <property type="project" value="TreeGrafter"/>
</dbReference>
<dbReference type="Gene3D" id="1.10.10.10">
    <property type="entry name" value="Winged helix-like DNA-binding domain superfamily/Winged helix DNA-binding domain"/>
    <property type="match status" value="1"/>
</dbReference>
<dbReference type="InterPro" id="IPR000847">
    <property type="entry name" value="LysR_HTH_N"/>
</dbReference>
<dbReference type="FunFam" id="1.10.10.10:FF:000001">
    <property type="entry name" value="LysR family transcriptional regulator"/>
    <property type="match status" value="1"/>
</dbReference>
<name>A0A917FND0_9BACL</name>
<protein>
    <submittedName>
        <fullName evidence="6">HTH-type transcriptional regulator YwbI</fullName>
    </submittedName>
</protein>
<keyword evidence="4" id="KW-0804">Transcription</keyword>
<dbReference type="Pfam" id="PF03466">
    <property type="entry name" value="LysR_substrate"/>
    <property type="match status" value="1"/>
</dbReference>
<evidence type="ECO:0000259" key="5">
    <source>
        <dbReference type="PROSITE" id="PS50931"/>
    </source>
</evidence>
<reference evidence="6" key="1">
    <citation type="journal article" date="2014" name="Int. J. Syst. Evol. Microbiol.">
        <title>Complete genome sequence of Corynebacterium casei LMG S-19264T (=DSM 44701T), isolated from a smear-ripened cheese.</title>
        <authorList>
            <consortium name="US DOE Joint Genome Institute (JGI-PGF)"/>
            <person name="Walter F."/>
            <person name="Albersmeier A."/>
            <person name="Kalinowski J."/>
            <person name="Ruckert C."/>
        </authorList>
    </citation>
    <scope>NUCLEOTIDE SEQUENCE</scope>
    <source>
        <strain evidence="6">CGMCC 1.12987</strain>
    </source>
</reference>
<evidence type="ECO:0000256" key="4">
    <source>
        <dbReference type="ARBA" id="ARBA00023163"/>
    </source>
</evidence>
<dbReference type="PANTHER" id="PTHR30126:SF40">
    <property type="entry name" value="HTH-TYPE TRANSCRIPTIONAL REGULATOR GLTR"/>
    <property type="match status" value="1"/>
</dbReference>
<keyword evidence="3" id="KW-0238">DNA-binding</keyword>
<dbReference type="Gene3D" id="3.40.190.290">
    <property type="match status" value="1"/>
</dbReference>
<dbReference type="InterPro" id="IPR005119">
    <property type="entry name" value="LysR_subst-bd"/>
</dbReference>
<reference evidence="6" key="2">
    <citation type="submission" date="2020-09" db="EMBL/GenBank/DDBJ databases">
        <authorList>
            <person name="Sun Q."/>
            <person name="Zhou Y."/>
        </authorList>
    </citation>
    <scope>NUCLEOTIDE SEQUENCE</scope>
    <source>
        <strain evidence="6">CGMCC 1.12987</strain>
    </source>
</reference>
<evidence type="ECO:0000256" key="2">
    <source>
        <dbReference type="ARBA" id="ARBA00023015"/>
    </source>
</evidence>
<dbReference type="GO" id="GO:0003700">
    <property type="term" value="F:DNA-binding transcription factor activity"/>
    <property type="evidence" value="ECO:0007669"/>
    <property type="project" value="InterPro"/>
</dbReference>
<dbReference type="AlphaFoldDB" id="A0A917FND0"/>
<proteinExistence type="inferred from homology"/>
<dbReference type="InterPro" id="IPR036388">
    <property type="entry name" value="WH-like_DNA-bd_sf"/>
</dbReference>
<evidence type="ECO:0000256" key="3">
    <source>
        <dbReference type="ARBA" id="ARBA00023125"/>
    </source>
</evidence>
<dbReference type="SUPFAM" id="SSF53850">
    <property type="entry name" value="Periplasmic binding protein-like II"/>
    <property type="match status" value="1"/>
</dbReference>
<keyword evidence="7" id="KW-1185">Reference proteome</keyword>
<evidence type="ECO:0000256" key="1">
    <source>
        <dbReference type="ARBA" id="ARBA00009437"/>
    </source>
</evidence>